<reference evidence="7 8" key="1">
    <citation type="submission" date="2023-10" db="EMBL/GenBank/DDBJ databases">
        <title>Complete genome sequence of Shewanella sp. DAU334.</title>
        <authorList>
            <person name="Lee Y.-S."/>
            <person name="Jeong H.-R."/>
            <person name="Hwang E.-J."/>
            <person name="Choi Y.-L."/>
            <person name="Kim G.-D."/>
        </authorList>
    </citation>
    <scope>NUCLEOTIDE SEQUENCE [LARGE SCALE GENOMIC DNA]</scope>
    <source>
        <strain evidence="7 8">DAU334</strain>
    </source>
</reference>
<dbReference type="Gene3D" id="1.10.155.10">
    <property type="entry name" value="Chemotaxis receptor methyltransferase CheR, N-terminal domain"/>
    <property type="match status" value="1"/>
</dbReference>
<comment type="function">
    <text evidence="5">Methylation of the membrane-bound methyl-accepting chemotaxis proteins (MCP) to form gamma-glutamyl methyl ester residues in MCP.</text>
</comment>
<evidence type="ECO:0000256" key="5">
    <source>
        <dbReference type="PIRNR" id="PIRNR000410"/>
    </source>
</evidence>
<dbReference type="InterPro" id="IPR029063">
    <property type="entry name" value="SAM-dependent_MTases_sf"/>
</dbReference>
<keyword evidence="2 5" id="KW-0489">Methyltransferase</keyword>
<evidence type="ECO:0000256" key="1">
    <source>
        <dbReference type="ARBA" id="ARBA00001541"/>
    </source>
</evidence>
<dbReference type="SMART" id="SM00138">
    <property type="entry name" value="MeTrc"/>
    <property type="match status" value="1"/>
</dbReference>
<dbReference type="SUPFAM" id="SSF47757">
    <property type="entry name" value="Chemotaxis receptor methyltransferase CheR, N-terminal domain"/>
    <property type="match status" value="1"/>
</dbReference>
<dbReference type="Pfam" id="PF03705">
    <property type="entry name" value="CheR_N"/>
    <property type="match status" value="1"/>
</dbReference>
<dbReference type="Proteomes" id="UP001529491">
    <property type="component" value="Chromosome"/>
</dbReference>
<dbReference type="PANTHER" id="PTHR24422:SF19">
    <property type="entry name" value="CHEMOTAXIS PROTEIN METHYLTRANSFERASE"/>
    <property type="match status" value="1"/>
</dbReference>
<keyword evidence="8" id="KW-1185">Reference proteome</keyword>
<name>A0ABZ0K0Y0_9GAMM</name>
<evidence type="ECO:0000313" key="7">
    <source>
        <dbReference type="EMBL" id="WOT06214.1"/>
    </source>
</evidence>
<dbReference type="PROSITE" id="PS50123">
    <property type="entry name" value="CHER"/>
    <property type="match status" value="1"/>
</dbReference>
<evidence type="ECO:0000256" key="4">
    <source>
        <dbReference type="ARBA" id="ARBA00022691"/>
    </source>
</evidence>
<dbReference type="EMBL" id="CP136522">
    <property type="protein sequence ID" value="WOT06214.1"/>
    <property type="molecule type" value="Genomic_DNA"/>
</dbReference>
<dbReference type="InterPro" id="IPR000780">
    <property type="entry name" value="CheR_MeTrfase"/>
</dbReference>
<sequence length="275" mass="31582">MVTDGQIGQLTERDFKTIVALIFSHAGISLADSKKHFVCNRLSSRLRERKLSSFHDYIQLLKHKQSAELVYFINELTTNLTSFFREPYHFDLLAEHINRHLLVKSKTEPLKIWCSACSTGEEAYSIAMTMMEVFGSATPPVKILATDLNTQVLATARKGSYSPDQLSKLSAIQRKKFFTANVSNSQYDIKPEVKALVRFKQLNLVSQHWPMTKMFDVIFCRNVMIYFDKPTQKKLLQRFASYLPSGSLLFLGHSESVSSLQNDFKLISQTMYKRM</sequence>
<dbReference type="PRINTS" id="PR00996">
    <property type="entry name" value="CHERMTFRASE"/>
</dbReference>
<keyword evidence="4 5" id="KW-0949">S-adenosyl-L-methionine</keyword>
<dbReference type="InterPro" id="IPR036804">
    <property type="entry name" value="CheR_N_sf"/>
</dbReference>
<protein>
    <recommendedName>
        <fullName evidence="5">Chemotaxis protein methyltransferase</fullName>
        <ecNumber evidence="5">2.1.1.80</ecNumber>
    </recommendedName>
</protein>
<dbReference type="EC" id="2.1.1.80" evidence="5"/>
<dbReference type="PIRSF" id="PIRSF000410">
    <property type="entry name" value="CheR"/>
    <property type="match status" value="1"/>
</dbReference>
<keyword evidence="3 5" id="KW-0808">Transferase</keyword>
<dbReference type="InterPro" id="IPR022642">
    <property type="entry name" value="CheR_C"/>
</dbReference>
<evidence type="ECO:0000256" key="2">
    <source>
        <dbReference type="ARBA" id="ARBA00022603"/>
    </source>
</evidence>
<organism evidence="7 8">
    <name type="scientific">Shewanella youngdeokensis</name>
    <dbReference type="NCBI Taxonomy" id="2999068"/>
    <lineage>
        <taxon>Bacteria</taxon>
        <taxon>Pseudomonadati</taxon>
        <taxon>Pseudomonadota</taxon>
        <taxon>Gammaproteobacteria</taxon>
        <taxon>Alteromonadales</taxon>
        <taxon>Shewanellaceae</taxon>
        <taxon>Shewanella</taxon>
    </lineage>
</organism>
<dbReference type="SUPFAM" id="SSF53335">
    <property type="entry name" value="S-adenosyl-L-methionine-dependent methyltransferases"/>
    <property type="match status" value="1"/>
</dbReference>
<evidence type="ECO:0000313" key="8">
    <source>
        <dbReference type="Proteomes" id="UP001529491"/>
    </source>
</evidence>
<accession>A0ABZ0K0Y0</accession>
<feature type="domain" description="CheR-type methyltransferase" evidence="6">
    <location>
        <begin position="10"/>
        <end position="275"/>
    </location>
</feature>
<dbReference type="Gene3D" id="3.40.50.150">
    <property type="entry name" value="Vaccinia Virus protein VP39"/>
    <property type="match status" value="1"/>
</dbReference>
<evidence type="ECO:0000259" key="6">
    <source>
        <dbReference type="PROSITE" id="PS50123"/>
    </source>
</evidence>
<dbReference type="Pfam" id="PF01739">
    <property type="entry name" value="CheR"/>
    <property type="match status" value="1"/>
</dbReference>
<dbReference type="RefSeq" id="WP_310470486.1">
    <property type="nucleotide sequence ID" value="NZ_CP136522.1"/>
</dbReference>
<dbReference type="InterPro" id="IPR026024">
    <property type="entry name" value="Chemotaxis_MeTrfase_CheR"/>
</dbReference>
<comment type="catalytic activity">
    <reaction evidence="1 5">
        <text>L-glutamyl-[protein] + S-adenosyl-L-methionine = [protein]-L-glutamate 5-O-methyl ester + S-adenosyl-L-homocysteine</text>
        <dbReference type="Rhea" id="RHEA:24452"/>
        <dbReference type="Rhea" id="RHEA-COMP:10208"/>
        <dbReference type="Rhea" id="RHEA-COMP:10311"/>
        <dbReference type="ChEBI" id="CHEBI:29973"/>
        <dbReference type="ChEBI" id="CHEBI:57856"/>
        <dbReference type="ChEBI" id="CHEBI:59789"/>
        <dbReference type="ChEBI" id="CHEBI:82795"/>
        <dbReference type="EC" id="2.1.1.80"/>
    </reaction>
</comment>
<dbReference type="InterPro" id="IPR022641">
    <property type="entry name" value="CheR_N"/>
</dbReference>
<dbReference type="PANTHER" id="PTHR24422">
    <property type="entry name" value="CHEMOTAXIS PROTEIN METHYLTRANSFERASE"/>
    <property type="match status" value="1"/>
</dbReference>
<evidence type="ECO:0000256" key="3">
    <source>
        <dbReference type="ARBA" id="ARBA00022679"/>
    </source>
</evidence>
<proteinExistence type="predicted"/>
<dbReference type="InterPro" id="IPR050903">
    <property type="entry name" value="Bact_Chemotaxis_MeTrfase"/>
</dbReference>
<gene>
    <name evidence="7" type="ORF">RGE70_05285</name>
</gene>